<reference evidence="1" key="1">
    <citation type="submission" date="2022-07" db="EMBL/GenBank/DDBJ databases">
        <title>Phylogenomic reconstructions and comparative analyses of Kickxellomycotina fungi.</title>
        <authorList>
            <person name="Reynolds N.K."/>
            <person name="Stajich J.E."/>
            <person name="Barry K."/>
            <person name="Grigoriev I.V."/>
            <person name="Crous P."/>
            <person name="Smith M.E."/>
        </authorList>
    </citation>
    <scope>NUCLEOTIDE SEQUENCE</scope>
    <source>
        <strain evidence="1">BCRC 34780</strain>
    </source>
</reference>
<accession>A0ACC1L0I2</accession>
<name>A0ACC1L0I2_9FUNG</name>
<proteinExistence type="predicted"/>
<feature type="non-terminal residue" evidence="1">
    <location>
        <position position="252"/>
    </location>
</feature>
<protein>
    <submittedName>
        <fullName evidence="1">Hsp90 cochaperone</fullName>
    </submittedName>
</protein>
<gene>
    <name evidence="1" type="primary">STI1_1</name>
    <name evidence="1" type="ORF">H4R21_003942</name>
</gene>
<organism evidence="1 2">
    <name type="scientific">Coemansia helicoidea</name>
    <dbReference type="NCBI Taxonomy" id="1286919"/>
    <lineage>
        <taxon>Eukaryota</taxon>
        <taxon>Fungi</taxon>
        <taxon>Fungi incertae sedis</taxon>
        <taxon>Zoopagomycota</taxon>
        <taxon>Kickxellomycotina</taxon>
        <taxon>Kickxellomycetes</taxon>
        <taxon>Kickxellales</taxon>
        <taxon>Kickxellaceae</taxon>
        <taxon>Coemansia</taxon>
    </lineage>
</organism>
<sequence>MSTADELKAKGNAAFAAGNHEEAIAHFTAAVELDPTNHVLYSNRSASLASLKRYADALADAEKTVELKPDWAKGYGRKGAALYGLRRYEDALATYEAGLKHEPSNALLKKGLADTEAALSSRPSDADLGGFANKMSEAFQGNVLGKLAANPKTAPFVADPAFVAKVQAIQADPNKLQEYADDQRITIAMFTLMGMGDIFTQATSGDQAERAPSPPPTPAPAAGAKSSAEEAEPVELAEDEKEAAAAKRQAED</sequence>
<dbReference type="EMBL" id="JANBUN010001372">
    <property type="protein sequence ID" value="KAJ2798412.1"/>
    <property type="molecule type" value="Genomic_DNA"/>
</dbReference>
<keyword evidence="2" id="KW-1185">Reference proteome</keyword>
<dbReference type="Proteomes" id="UP001140087">
    <property type="component" value="Unassembled WGS sequence"/>
</dbReference>
<evidence type="ECO:0000313" key="1">
    <source>
        <dbReference type="EMBL" id="KAJ2798412.1"/>
    </source>
</evidence>
<evidence type="ECO:0000313" key="2">
    <source>
        <dbReference type="Proteomes" id="UP001140087"/>
    </source>
</evidence>
<comment type="caution">
    <text evidence="1">The sequence shown here is derived from an EMBL/GenBank/DDBJ whole genome shotgun (WGS) entry which is preliminary data.</text>
</comment>